<keyword evidence="3" id="KW-0574">Periplasm</keyword>
<reference evidence="6" key="1">
    <citation type="submission" date="2016-10" db="EMBL/GenBank/DDBJ databases">
        <authorList>
            <person name="Varghese N."/>
            <person name="Submissions S."/>
        </authorList>
    </citation>
    <scope>NUCLEOTIDE SEQUENCE [LARGE SCALE GENOMIC DNA]</scope>
    <source>
        <strain evidence="6">DSM 26921</strain>
    </source>
</reference>
<dbReference type="PANTHER" id="PTHR33376">
    <property type="match status" value="1"/>
</dbReference>
<evidence type="ECO:0000256" key="1">
    <source>
        <dbReference type="ARBA" id="ARBA00004418"/>
    </source>
</evidence>
<keyword evidence="2 4" id="KW-0732">Signal</keyword>
<evidence type="ECO:0000256" key="4">
    <source>
        <dbReference type="SAM" id="SignalP"/>
    </source>
</evidence>
<dbReference type="NCBIfam" id="NF037995">
    <property type="entry name" value="TRAP_S1"/>
    <property type="match status" value="1"/>
</dbReference>
<dbReference type="OrthoDB" id="8673861at2"/>
<dbReference type="GO" id="GO:0042597">
    <property type="term" value="C:periplasmic space"/>
    <property type="evidence" value="ECO:0007669"/>
    <property type="project" value="UniProtKB-SubCell"/>
</dbReference>
<dbReference type="Gene3D" id="3.40.190.170">
    <property type="entry name" value="Bacterial extracellular solute-binding protein, family 7"/>
    <property type="match status" value="1"/>
</dbReference>
<dbReference type="Proteomes" id="UP000199658">
    <property type="component" value="Unassembled WGS sequence"/>
</dbReference>
<keyword evidence="6" id="KW-1185">Reference proteome</keyword>
<protein>
    <submittedName>
        <fullName evidence="5">TRAP-type C4-dicarboxylate transport system, substrate-binding protein</fullName>
    </submittedName>
</protein>
<organism evidence="5 6">
    <name type="scientific">Litoreibacter janthinus</name>
    <dbReference type="NCBI Taxonomy" id="670154"/>
    <lineage>
        <taxon>Bacteria</taxon>
        <taxon>Pseudomonadati</taxon>
        <taxon>Pseudomonadota</taxon>
        <taxon>Alphaproteobacteria</taxon>
        <taxon>Rhodobacterales</taxon>
        <taxon>Roseobacteraceae</taxon>
        <taxon>Litoreibacter</taxon>
    </lineage>
</organism>
<comment type="subcellular location">
    <subcellularLocation>
        <location evidence="1">Periplasm</location>
    </subcellularLocation>
</comment>
<gene>
    <name evidence="5" type="ORF">SAMN04488002_1915</name>
</gene>
<dbReference type="InterPro" id="IPR018389">
    <property type="entry name" value="DctP_fam"/>
</dbReference>
<evidence type="ECO:0000313" key="5">
    <source>
        <dbReference type="EMBL" id="SFR45077.1"/>
    </source>
</evidence>
<dbReference type="RefSeq" id="WP_090215892.1">
    <property type="nucleotide sequence ID" value="NZ_FOYO01000001.1"/>
</dbReference>
<feature type="chain" id="PRO_5011595974" evidence="4">
    <location>
        <begin position="21"/>
        <end position="324"/>
    </location>
</feature>
<dbReference type="PANTHER" id="PTHR33376:SF4">
    <property type="entry name" value="SIALIC ACID-BINDING PERIPLASMIC PROTEIN SIAP"/>
    <property type="match status" value="1"/>
</dbReference>
<accession>A0A1I6GSR2</accession>
<proteinExistence type="predicted"/>
<evidence type="ECO:0000313" key="6">
    <source>
        <dbReference type="Proteomes" id="UP000199658"/>
    </source>
</evidence>
<sequence length="324" mass="35045">MKLKTFTLAALLAMATTASAEVKIALDSKPDLETSGSYNWAYAFGNALKEAGMEVREMPRGSVGNEAEKFDQVSTGLLEVSLSDVRAVAQVDPFIYGVRLPYIFDNIDHMDRAMAAGDVYTRINENLANQDAILLALAPLGPASGVITTTKAVRSPADMSDLRMRALDDAQIAMYQAWGSSGTIVPWGEVPAGLQTGVIDGYLNSPFIPVMFGQTDFVKNFATADVIWPLRAVIVSKSWYDGLSDDDRAAVDAAVATADAATRAWLAEASENGLTALEEKGVTVQRLTEEERAVFREASLPVYNSDLMSAEDTALWKKLSDENR</sequence>
<name>A0A1I6GSR2_9RHOB</name>
<dbReference type="InterPro" id="IPR038404">
    <property type="entry name" value="TRAP_DctP_sf"/>
</dbReference>
<evidence type="ECO:0000256" key="3">
    <source>
        <dbReference type="ARBA" id="ARBA00022764"/>
    </source>
</evidence>
<dbReference type="Pfam" id="PF03480">
    <property type="entry name" value="DctP"/>
    <property type="match status" value="1"/>
</dbReference>
<dbReference type="AlphaFoldDB" id="A0A1I6GSR2"/>
<evidence type="ECO:0000256" key="2">
    <source>
        <dbReference type="ARBA" id="ARBA00022729"/>
    </source>
</evidence>
<dbReference type="EMBL" id="FOYO01000001">
    <property type="protein sequence ID" value="SFR45077.1"/>
    <property type="molecule type" value="Genomic_DNA"/>
</dbReference>
<dbReference type="GO" id="GO:0055085">
    <property type="term" value="P:transmembrane transport"/>
    <property type="evidence" value="ECO:0007669"/>
    <property type="project" value="InterPro"/>
</dbReference>
<dbReference type="STRING" id="670154.SAMN04488002_1915"/>
<feature type="signal peptide" evidence="4">
    <location>
        <begin position="1"/>
        <end position="20"/>
    </location>
</feature>